<accession>A0A915J8Y1</accession>
<keyword evidence="1" id="KW-1185">Reference proteome</keyword>
<evidence type="ECO:0000313" key="2">
    <source>
        <dbReference type="WBParaSite" id="nRc.2.0.1.t22933-RA"/>
    </source>
</evidence>
<evidence type="ECO:0000313" key="1">
    <source>
        <dbReference type="Proteomes" id="UP000887565"/>
    </source>
</evidence>
<proteinExistence type="predicted"/>
<reference evidence="2" key="1">
    <citation type="submission" date="2022-11" db="UniProtKB">
        <authorList>
            <consortium name="WormBaseParasite"/>
        </authorList>
    </citation>
    <scope>IDENTIFICATION</scope>
</reference>
<dbReference type="AlphaFoldDB" id="A0A915J8Y1"/>
<organism evidence="1 2">
    <name type="scientific">Romanomermis culicivorax</name>
    <name type="common">Nematode worm</name>
    <dbReference type="NCBI Taxonomy" id="13658"/>
    <lineage>
        <taxon>Eukaryota</taxon>
        <taxon>Metazoa</taxon>
        <taxon>Ecdysozoa</taxon>
        <taxon>Nematoda</taxon>
        <taxon>Enoplea</taxon>
        <taxon>Dorylaimia</taxon>
        <taxon>Mermithida</taxon>
        <taxon>Mermithoidea</taxon>
        <taxon>Mermithidae</taxon>
        <taxon>Romanomermis</taxon>
    </lineage>
</organism>
<name>A0A915J8Y1_ROMCU</name>
<dbReference type="WBParaSite" id="nRc.2.0.1.t22933-RA">
    <property type="protein sequence ID" value="nRc.2.0.1.t22933-RA"/>
    <property type="gene ID" value="nRc.2.0.1.g22933"/>
</dbReference>
<protein>
    <submittedName>
        <fullName evidence="2">Uncharacterized protein</fullName>
    </submittedName>
</protein>
<dbReference type="Proteomes" id="UP000887565">
    <property type="component" value="Unplaced"/>
</dbReference>
<sequence>MLAEQAARRPCPGKINDVQIKYHKIVRFTNHRQLFDEIQILKLSKM</sequence>